<protein>
    <recommendedName>
        <fullName evidence="5">Neutral ceramidase</fullName>
        <ecNumber evidence="5">3.5.1.23</ecNumber>
    </recommendedName>
</protein>
<evidence type="ECO:0000256" key="2">
    <source>
        <dbReference type="ARBA" id="ARBA00022801"/>
    </source>
</evidence>
<dbReference type="AlphaFoldDB" id="A0A0F7ZV81"/>
<accession>A0A0F7ZV81</accession>
<feature type="region of interest" description="Disordered" evidence="6">
    <location>
        <begin position="42"/>
        <end position="98"/>
    </location>
</feature>
<evidence type="ECO:0000259" key="9">
    <source>
        <dbReference type="Pfam" id="PF17048"/>
    </source>
</evidence>
<reference evidence="10 11" key="1">
    <citation type="journal article" date="2014" name="Genome Biol. Evol.">
        <title>Comparative genomics and transcriptomics analyses reveal divergent lifestyle features of nematode endoparasitic fungus Hirsutella minnesotensis.</title>
        <authorList>
            <person name="Lai Y."/>
            <person name="Liu K."/>
            <person name="Zhang X."/>
            <person name="Zhang X."/>
            <person name="Li K."/>
            <person name="Wang N."/>
            <person name="Shu C."/>
            <person name="Wu Y."/>
            <person name="Wang C."/>
            <person name="Bushley K.E."/>
            <person name="Xiang M."/>
            <person name="Liu X."/>
        </authorList>
    </citation>
    <scope>NUCLEOTIDE SEQUENCE [LARGE SCALE GENOMIC DNA]</scope>
    <source>
        <strain evidence="10 11">3608</strain>
    </source>
</reference>
<keyword evidence="11" id="KW-1185">Reference proteome</keyword>
<keyword evidence="7" id="KW-0732">Signal</keyword>
<feature type="compositionally biased region" description="Polar residues" evidence="6">
    <location>
        <begin position="44"/>
        <end position="98"/>
    </location>
</feature>
<evidence type="ECO:0000259" key="8">
    <source>
        <dbReference type="Pfam" id="PF04734"/>
    </source>
</evidence>
<dbReference type="InterPro" id="IPR006823">
    <property type="entry name" value="Ceramidase_alk"/>
</dbReference>
<keyword evidence="5" id="KW-0746">Sphingolipid metabolism</keyword>
<feature type="binding site" evidence="4">
    <location>
        <position position="308"/>
    </location>
    <ligand>
        <name>Zn(2+)</name>
        <dbReference type="ChEBI" id="CHEBI:29105"/>
    </ligand>
</feature>
<evidence type="ECO:0000313" key="10">
    <source>
        <dbReference type="EMBL" id="KJZ76153.1"/>
    </source>
</evidence>
<evidence type="ECO:0000313" key="11">
    <source>
        <dbReference type="Proteomes" id="UP000054481"/>
    </source>
</evidence>
<comment type="similarity">
    <text evidence="1 5">Belongs to the neutral ceramidase family.</text>
</comment>
<feature type="domain" description="Neutral/alkaline non-lysosomal ceramidase C-terminal" evidence="9">
    <location>
        <begin position="627"/>
        <end position="790"/>
    </location>
</feature>
<dbReference type="Pfam" id="PF17048">
    <property type="entry name" value="Ceramidse_alk_C"/>
    <property type="match status" value="1"/>
</dbReference>
<dbReference type="GO" id="GO:0016020">
    <property type="term" value="C:membrane"/>
    <property type="evidence" value="ECO:0007669"/>
    <property type="project" value="GOC"/>
</dbReference>
<evidence type="ECO:0000256" key="7">
    <source>
        <dbReference type="SAM" id="SignalP"/>
    </source>
</evidence>
<evidence type="ECO:0000256" key="3">
    <source>
        <dbReference type="PIRSR" id="PIRSR606823-1"/>
    </source>
</evidence>
<dbReference type="InterPro" id="IPR031329">
    <property type="entry name" value="NEUT/ALK_ceramidase_N"/>
</dbReference>
<sequence length="796" mass="87168">MAPAAAICNRSIRSRGGLALKLLLLLSLSVLGFALQPRFDDIEPSSQNATSNQRTSPNRTAPQSSNASPRQSAPQSQNARGGQETPPNQNSSSSRGTAQGTKYLIGVGKADITGPVVGLTFAGYAHTEQVGSGLRQRLYSRAFIIGDTQNPKSRIVYCVLDNLVGDSSVRLGVLEALEKAGEDFAMYNTQNIAIAAVHSHATPGAWWNYFLTQIPNNGFDKQSYSAVVEGVVLSIKRAHKNIQQGYLDAGRTEITNAAINRSLWAYLQNPAEERKRYKAETDQTMTLIRFRRASDMKMIGVLNWFPVHGTALYGNNTHVAGDNKGLAAWMTEEQLKNSSQAAPGFIAAYSQANLADASPNTGGAWCEDGSGKPCSLKSAACPDGKATSCHGRGPRFRAMDLGVSSCEEIASIQARAAIKLINTMDKDGTPIQGNSVKGFHYYLNMAWHKFNLPNGTQVETCPAALGFSFAAGTTDGPGLFDFIQGDAGRPSNPLWKIVFGFSSLPSLRQKRCQAPKPVLFNGGEQIFPYAWQPNIVDISLFRVGQLVMILSPSEVSTMSGRRWRAAIGREAAKFLPQRPIVVIASPVNSYAHYLTTPEEYSVQRYEGAATVYGKHALDAYINATVDSLHYLKPGSTDLPEPGKKPPDNRRISFNLNSKAFKFDGKPYGKQFGEVLKQPKIRYHLGDDVQATFQGASPRNNLRQEMTFLAVEKLSQNGTWVQVRDDEDWFLVYSWRSKFKHLGYSEVTATWETRGNAEPGTYRIKYYGDFKSIVSFVKGIKPFTGSTDPFRLVGSKG</sequence>
<dbReference type="InterPro" id="IPR031331">
    <property type="entry name" value="NEUT/ALK_ceramidase_C"/>
</dbReference>
<proteinExistence type="inferred from homology"/>
<dbReference type="OrthoDB" id="191371at2759"/>
<evidence type="ECO:0000256" key="1">
    <source>
        <dbReference type="ARBA" id="ARBA00009835"/>
    </source>
</evidence>
<keyword evidence="5" id="KW-0443">Lipid metabolism</keyword>
<dbReference type="GO" id="GO:0017040">
    <property type="term" value="F:N-acylsphingosine amidohydrolase activity"/>
    <property type="evidence" value="ECO:0007669"/>
    <property type="project" value="UniProtKB-UniRule"/>
</dbReference>
<feature type="binding site" evidence="4">
    <location>
        <position position="198"/>
    </location>
    <ligand>
        <name>Zn(2+)</name>
        <dbReference type="ChEBI" id="CHEBI:29105"/>
    </ligand>
</feature>
<dbReference type="GO" id="GO:0046872">
    <property type="term" value="F:metal ion binding"/>
    <property type="evidence" value="ECO:0007669"/>
    <property type="project" value="UniProtKB-KW"/>
</dbReference>
<evidence type="ECO:0000256" key="4">
    <source>
        <dbReference type="PIRSR" id="PIRSR606823-2"/>
    </source>
</evidence>
<dbReference type="GO" id="GO:0046512">
    <property type="term" value="P:sphingosine biosynthetic process"/>
    <property type="evidence" value="ECO:0007669"/>
    <property type="project" value="TreeGrafter"/>
</dbReference>
<name>A0A0F7ZV81_9HYPO</name>
<feature type="binding site" evidence="4">
    <location>
        <position position="554"/>
    </location>
    <ligand>
        <name>Zn(2+)</name>
        <dbReference type="ChEBI" id="CHEBI:29105"/>
    </ligand>
</feature>
<keyword evidence="4" id="KW-0862">Zinc</keyword>
<feature type="active site" description="Nucleophile" evidence="3">
    <location>
        <position position="358"/>
    </location>
</feature>
<dbReference type="Pfam" id="PF04734">
    <property type="entry name" value="Ceramidase_alk"/>
    <property type="match status" value="1"/>
</dbReference>
<dbReference type="GO" id="GO:0005576">
    <property type="term" value="C:extracellular region"/>
    <property type="evidence" value="ECO:0007669"/>
    <property type="project" value="TreeGrafter"/>
</dbReference>
<keyword evidence="2 5" id="KW-0378">Hydrolase</keyword>
<feature type="domain" description="Neutral/alkaline non-lysosomal ceramidase N-terminal" evidence="8">
    <location>
        <begin position="103"/>
        <end position="622"/>
    </location>
</feature>
<dbReference type="GO" id="GO:0046514">
    <property type="term" value="P:ceramide catabolic process"/>
    <property type="evidence" value="ECO:0007669"/>
    <property type="project" value="InterPro"/>
</dbReference>
<gene>
    <name evidence="10" type="ORF">HIM_04609</name>
</gene>
<feature type="chain" id="PRO_5002526038" description="Neutral ceramidase" evidence="7">
    <location>
        <begin position="35"/>
        <end position="796"/>
    </location>
</feature>
<feature type="binding site" evidence="4">
    <location>
        <position position="593"/>
    </location>
    <ligand>
        <name>Zn(2+)</name>
        <dbReference type="ChEBI" id="CHEBI:29105"/>
    </ligand>
</feature>
<dbReference type="EMBL" id="KQ030513">
    <property type="protein sequence ID" value="KJZ76153.1"/>
    <property type="molecule type" value="Genomic_DNA"/>
</dbReference>
<dbReference type="PANTHER" id="PTHR12670">
    <property type="entry name" value="CERAMIDASE"/>
    <property type="match status" value="1"/>
</dbReference>
<comment type="catalytic activity">
    <reaction evidence="5">
        <text>an N-acylsphing-4-enine + H2O = sphing-4-enine + a fatty acid</text>
        <dbReference type="Rhea" id="RHEA:20856"/>
        <dbReference type="ChEBI" id="CHEBI:15377"/>
        <dbReference type="ChEBI" id="CHEBI:28868"/>
        <dbReference type="ChEBI" id="CHEBI:52639"/>
        <dbReference type="ChEBI" id="CHEBI:57756"/>
        <dbReference type="EC" id="3.5.1.23"/>
    </reaction>
</comment>
<dbReference type="EC" id="3.5.1.23" evidence="5"/>
<evidence type="ECO:0000256" key="6">
    <source>
        <dbReference type="SAM" id="MobiDB-lite"/>
    </source>
</evidence>
<dbReference type="PANTHER" id="PTHR12670:SF20">
    <property type="entry name" value="NEUTRAL CERAMIDASE"/>
    <property type="match status" value="1"/>
</dbReference>
<dbReference type="GO" id="GO:0042759">
    <property type="term" value="P:long-chain fatty acid biosynthetic process"/>
    <property type="evidence" value="ECO:0007669"/>
    <property type="project" value="TreeGrafter"/>
</dbReference>
<dbReference type="Proteomes" id="UP000054481">
    <property type="component" value="Unassembled WGS sequence"/>
</dbReference>
<dbReference type="InterPro" id="IPR038445">
    <property type="entry name" value="NCDase_C_sf"/>
</dbReference>
<comment type="cofactor">
    <cofactor evidence="4">
        <name>Zn(2+)</name>
        <dbReference type="ChEBI" id="CHEBI:29105"/>
    </cofactor>
    <text evidence="4">Binds 1 zinc ion per subunit.</text>
</comment>
<organism evidence="10 11">
    <name type="scientific">Hirsutella minnesotensis 3608</name>
    <dbReference type="NCBI Taxonomy" id="1043627"/>
    <lineage>
        <taxon>Eukaryota</taxon>
        <taxon>Fungi</taxon>
        <taxon>Dikarya</taxon>
        <taxon>Ascomycota</taxon>
        <taxon>Pezizomycotina</taxon>
        <taxon>Sordariomycetes</taxon>
        <taxon>Hypocreomycetidae</taxon>
        <taxon>Hypocreales</taxon>
        <taxon>Ophiocordycipitaceae</taxon>
        <taxon>Hirsutella</taxon>
    </lineage>
</organism>
<keyword evidence="4" id="KW-0479">Metal-binding</keyword>
<evidence type="ECO:0000256" key="5">
    <source>
        <dbReference type="RuleBase" id="RU366019"/>
    </source>
</evidence>
<dbReference type="Gene3D" id="2.60.40.2300">
    <property type="entry name" value="Neutral/alkaline non-lysosomal ceramidase, C-terminal domain"/>
    <property type="match status" value="1"/>
</dbReference>
<feature type="signal peptide" evidence="7">
    <location>
        <begin position="1"/>
        <end position="34"/>
    </location>
</feature>